<dbReference type="KEGG" id="mod:AS202_16345"/>
<reference evidence="1 2" key="1">
    <citation type="journal article" date="2016" name="J. Zhejiang Univ. Sci. B">
        <title>Antibiotic resistance mechanisms of Myroides sp.</title>
        <authorList>
            <person name="Hu S."/>
            <person name="Yuan S."/>
            <person name="Qu H."/>
            <person name="Jiang T."/>
            <person name="Zhou Y."/>
            <person name="Wang M."/>
            <person name="Ming D."/>
        </authorList>
    </citation>
    <scope>NUCLEOTIDE SEQUENCE [LARGE SCALE GENOMIC DNA]</scope>
    <source>
        <strain evidence="1 2">PR63039</strain>
    </source>
</reference>
<dbReference type="RefSeq" id="WP_006258488.1">
    <property type="nucleotide sequence ID" value="NZ_BCMQ01000019.1"/>
</dbReference>
<protein>
    <submittedName>
        <fullName evidence="1">Uncharacterized protein</fullName>
    </submittedName>
</protein>
<dbReference type="Gene3D" id="3.30.420.260">
    <property type="match status" value="1"/>
</dbReference>
<dbReference type="Pfam" id="PF12864">
    <property type="entry name" value="DUF3822"/>
    <property type="match status" value="1"/>
</dbReference>
<evidence type="ECO:0000313" key="2">
    <source>
        <dbReference type="Proteomes" id="UP000069030"/>
    </source>
</evidence>
<dbReference type="CDD" id="cd24013">
    <property type="entry name" value="ASKHA_ATPase_BT3980-like"/>
    <property type="match status" value="1"/>
</dbReference>
<name>A0A0S7EHC7_9FLAO</name>
<evidence type="ECO:0000313" key="1">
    <source>
        <dbReference type="EMBL" id="ALU27618.1"/>
    </source>
</evidence>
<dbReference type="InterPro" id="IPR024213">
    <property type="entry name" value="DUF3822"/>
</dbReference>
<dbReference type="EMBL" id="CP013690">
    <property type="protein sequence ID" value="ALU27618.1"/>
    <property type="molecule type" value="Genomic_DNA"/>
</dbReference>
<dbReference type="AlphaFoldDB" id="A0A0S7EHC7"/>
<dbReference type="eggNOG" id="ENOG5030DYA">
    <property type="taxonomic scope" value="Bacteria"/>
</dbReference>
<proteinExistence type="predicted"/>
<accession>A0A0S7EHC7</accession>
<organism evidence="1 2">
    <name type="scientific">Myroides odoratimimus</name>
    <dbReference type="NCBI Taxonomy" id="76832"/>
    <lineage>
        <taxon>Bacteria</taxon>
        <taxon>Pseudomonadati</taxon>
        <taxon>Bacteroidota</taxon>
        <taxon>Flavobacteriia</taxon>
        <taxon>Flavobacteriales</taxon>
        <taxon>Flavobacteriaceae</taxon>
        <taxon>Myroides</taxon>
    </lineage>
</organism>
<gene>
    <name evidence="1" type="ORF">AS202_16345</name>
</gene>
<sequence>MSKNYHKLLIQVSLNKFSFAIKDKLAHEIIHFASEAISQTKSIEEQLDKIFQKHIELTERYDEVIVLHDNTLNTFIPRKLFNEDSMGYYLQYSTKVFSTDFFAFDELESSAINNVYIPYVNINNYLIDKFGSFTYHNINTLLVEILLKKSSKNTEKEVYAFLQKDHFELVVVSNGELLFFNSFQCQTAQDFIYYILFTYEQLELNTESNPLYLIGRVDTDDSYYEQAYTYIREVSVVDNNFFISDDLLLHHQVPKQYYILFHS</sequence>
<dbReference type="Gene3D" id="3.30.420.250">
    <property type="match status" value="1"/>
</dbReference>
<dbReference type="Proteomes" id="UP000069030">
    <property type="component" value="Chromosome"/>
</dbReference>